<comment type="caution">
    <text evidence="1">The sequence shown here is derived from an EMBL/GenBank/DDBJ whole genome shotgun (WGS) entry which is preliminary data.</text>
</comment>
<sequence length="296" mass="31920">MAKWTIGALLAACALAGCGKEPAGQVATLAAAPAVAAAPVAAAPKAMSAKEEQARMMELLRAVYGAEAARDNYLLVEMPSPDQRDAVGIYRLEPVAMHALADGRVAVVANAQMADDKEEGMASHAMPGLLSAYLLRQADGRWRVEARHENVAELGSFGQFGEVEWVMLGAGRPGFTVQHGGTWQGYTISHLSVFDLSDRAMHDLTGGVAVFSSDEGACGGDKAMCWTTAGKWQFEKRPGARYDDLVLRFNGYEDIRPDDAPEDAARERKEHSGLARYKFDGRKYVLVEGENIVRGF</sequence>
<gene>
    <name evidence="1" type="ORF">GTP41_07615</name>
</gene>
<name>A0A6N9HEG9_9BURK</name>
<evidence type="ECO:0000313" key="1">
    <source>
        <dbReference type="EMBL" id="MYN01968.1"/>
    </source>
</evidence>
<keyword evidence="2" id="KW-1185">Reference proteome</keyword>
<dbReference type="EMBL" id="WWCJ01000004">
    <property type="protein sequence ID" value="MYN01968.1"/>
    <property type="molecule type" value="Genomic_DNA"/>
</dbReference>
<dbReference type="PROSITE" id="PS51257">
    <property type="entry name" value="PROKAR_LIPOPROTEIN"/>
    <property type="match status" value="1"/>
</dbReference>
<evidence type="ECO:0008006" key="3">
    <source>
        <dbReference type="Google" id="ProtNLM"/>
    </source>
</evidence>
<dbReference type="AlphaFoldDB" id="A0A6N9HEG9"/>
<proteinExistence type="predicted"/>
<dbReference type="RefSeq" id="WP_161024956.1">
    <property type="nucleotide sequence ID" value="NZ_WWCJ01000004.1"/>
</dbReference>
<evidence type="ECO:0000313" key="2">
    <source>
        <dbReference type="Proteomes" id="UP000448575"/>
    </source>
</evidence>
<reference evidence="1 2" key="1">
    <citation type="submission" date="2019-12" db="EMBL/GenBank/DDBJ databases">
        <title>Novel species isolated from a subtropical stream in China.</title>
        <authorList>
            <person name="Lu H."/>
        </authorList>
    </citation>
    <scope>NUCLEOTIDE SEQUENCE [LARGE SCALE GENOMIC DNA]</scope>
    <source>
        <strain evidence="1 2">DS3</strain>
    </source>
</reference>
<organism evidence="1 2">
    <name type="scientific">Pseudoduganella guangdongensis</name>
    <dbReference type="NCBI Taxonomy" id="2692179"/>
    <lineage>
        <taxon>Bacteria</taxon>
        <taxon>Pseudomonadati</taxon>
        <taxon>Pseudomonadota</taxon>
        <taxon>Betaproteobacteria</taxon>
        <taxon>Burkholderiales</taxon>
        <taxon>Oxalobacteraceae</taxon>
        <taxon>Telluria group</taxon>
        <taxon>Pseudoduganella</taxon>
    </lineage>
</organism>
<protein>
    <recommendedName>
        <fullName evidence="3">Lipoprotein</fullName>
    </recommendedName>
</protein>
<dbReference type="Proteomes" id="UP000448575">
    <property type="component" value="Unassembled WGS sequence"/>
</dbReference>
<accession>A0A6N9HEG9</accession>